<evidence type="ECO:0000313" key="2">
    <source>
        <dbReference type="EMBL" id="ABN50055.1"/>
    </source>
</evidence>
<keyword evidence="1" id="KW-0812">Transmembrane</keyword>
<evidence type="ECO:0000256" key="1">
    <source>
        <dbReference type="SAM" id="Phobius"/>
    </source>
</evidence>
<proteinExistence type="evidence at transcript level"/>
<reference evidence="2" key="1">
    <citation type="journal article" date="2008" name="Curr. Sci.">
        <title>A cDNA-AFLP approach to look for differentially expressed gene fragments in dioecious pointed gourd (Trichosanthes dioica Roxb.) for understanding sex expression.</title>
        <authorList>
            <person name="Roy S.K."/>
            <person name="Gangopadhyay G."/>
            <person name="Ghose K."/>
            <person name="Dey S."/>
            <person name="Basu D."/>
            <person name="Mukherjee K.K."/>
        </authorList>
    </citation>
    <scope>NUCLEOTIDE SEQUENCE</scope>
</reference>
<protein>
    <submittedName>
        <fullName evidence="2">Uncharacterized protein</fullName>
    </submittedName>
</protein>
<feature type="transmembrane region" description="Helical" evidence="1">
    <location>
        <begin position="20"/>
        <end position="46"/>
    </location>
</feature>
<dbReference type="EMBL" id="EF198872">
    <property type="protein sequence ID" value="ABN50055.1"/>
    <property type="molecule type" value="mRNA"/>
</dbReference>
<feature type="non-terminal residue" evidence="2">
    <location>
        <position position="47"/>
    </location>
</feature>
<dbReference type="AlphaFoldDB" id="A3F4L9"/>
<sequence>LNYFDSWLCDVAGCCWCSISLVGLISLIFGVAPSLWTWCCCFILSIR</sequence>
<accession>A3F4L9</accession>
<keyword evidence="1" id="KW-0472">Membrane</keyword>
<feature type="non-terminal residue" evidence="2">
    <location>
        <position position="1"/>
    </location>
</feature>
<organism evidence="2">
    <name type="scientific">Trichosanthes dioica</name>
    <name type="common">Pointed gourd</name>
    <dbReference type="NCBI Taxonomy" id="320667"/>
    <lineage>
        <taxon>Eukaryota</taxon>
        <taxon>Viridiplantae</taxon>
        <taxon>Streptophyta</taxon>
        <taxon>Embryophyta</taxon>
        <taxon>Tracheophyta</taxon>
        <taxon>Spermatophyta</taxon>
        <taxon>Magnoliopsida</taxon>
        <taxon>eudicotyledons</taxon>
        <taxon>Gunneridae</taxon>
        <taxon>Pentapetalae</taxon>
        <taxon>rosids</taxon>
        <taxon>fabids</taxon>
        <taxon>Cucurbitales</taxon>
        <taxon>Cucurbitaceae</taxon>
        <taxon>Sicyoeae</taxon>
        <taxon>Trichosanthes</taxon>
    </lineage>
</organism>
<keyword evidence="1" id="KW-1133">Transmembrane helix</keyword>
<name>A3F4L9_TRIDB</name>